<proteinExistence type="inferred from homology"/>
<dbReference type="NCBIfam" id="TIGR00138">
    <property type="entry name" value="rsmG_gidB"/>
    <property type="match status" value="1"/>
</dbReference>
<keyword evidence="5 6" id="KW-0949">S-adenosyl-L-methionine</keyword>
<dbReference type="EMBL" id="FKLO01000034">
    <property type="protein sequence ID" value="SAM61012.1"/>
    <property type="molecule type" value="Genomic_DNA"/>
</dbReference>
<dbReference type="Proteomes" id="UP000190837">
    <property type="component" value="Unassembled WGS sequence"/>
</dbReference>
<comment type="caution">
    <text evidence="6">Lacks conserved residue(s) required for the propagation of feature annotation.</text>
</comment>
<keyword evidence="1 6" id="KW-0963">Cytoplasm</keyword>
<evidence type="ECO:0000256" key="1">
    <source>
        <dbReference type="ARBA" id="ARBA00022490"/>
    </source>
</evidence>
<evidence type="ECO:0000256" key="5">
    <source>
        <dbReference type="ARBA" id="ARBA00022691"/>
    </source>
</evidence>
<organism evidence="7 8">
    <name type="scientific">Cardiobacterium hominis</name>
    <dbReference type="NCBI Taxonomy" id="2718"/>
    <lineage>
        <taxon>Bacteria</taxon>
        <taxon>Pseudomonadati</taxon>
        <taxon>Pseudomonadota</taxon>
        <taxon>Gammaproteobacteria</taxon>
        <taxon>Cardiobacteriales</taxon>
        <taxon>Cardiobacteriaceae</taxon>
        <taxon>Cardiobacterium</taxon>
    </lineage>
</organism>
<dbReference type="RefSeq" id="WP_079539960.1">
    <property type="nucleotide sequence ID" value="NZ_CAUQEP010000007.1"/>
</dbReference>
<evidence type="ECO:0000313" key="7">
    <source>
        <dbReference type="EMBL" id="SAM61012.1"/>
    </source>
</evidence>
<keyword evidence="2 6" id="KW-0698">rRNA processing</keyword>
<dbReference type="InterPro" id="IPR029063">
    <property type="entry name" value="SAM-dependent_MTases_sf"/>
</dbReference>
<gene>
    <name evidence="6" type="primary">rsmG</name>
    <name evidence="7" type="ORF">CHUV0807_0857</name>
</gene>
<dbReference type="GO" id="GO:0005829">
    <property type="term" value="C:cytosol"/>
    <property type="evidence" value="ECO:0007669"/>
    <property type="project" value="TreeGrafter"/>
</dbReference>
<keyword evidence="3 6" id="KW-0489">Methyltransferase</keyword>
<dbReference type="EC" id="2.1.1.170" evidence="6"/>
<keyword evidence="4 6" id="KW-0808">Transferase</keyword>
<feature type="binding site" evidence="6">
    <location>
        <position position="144"/>
    </location>
    <ligand>
        <name>S-adenosyl-L-methionine</name>
        <dbReference type="ChEBI" id="CHEBI:59789"/>
    </ligand>
</feature>
<comment type="similarity">
    <text evidence="6">Belongs to the methyltransferase superfamily. RNA methyltransferase RsmG family.</text>
</comment>
<dbReference type="Gene3D" id="3.40.50.150">
    <property type="entry name" value="Vaccinia Virus protein VP39"/>
    <property type="match status" value="1"/>
</dbReference>
<comment type="function">
    <text evidence="6">Specifically methylates the N7 position of guanine in position 527 of 16S rRNA.</text>
</comment>
<dbReference type="PANTHER" id="PTHR31760:SF0">
    <property type="entry name" value="S-ADENOSYL-L-METHIONINE-DEPENDENT METHYLTRANSFERASES SUPERFAMILY PROTEIN"/>
    <property type="match status" value="1"/>
</dbReference>
<dbReference type="AlphaFoldDB" id="A0A1C3H3D3"/>
<dbReference type="InterPro" id="IPR003682">
    <property type="entry name" value="rRNA_ssu_MeTfrase_G"/>
</dbReference>
<evidence type="ECO:0000256" key="6">
    <source>
        <dbReference type="HAMAP-Rule" id="MF_00074"/>
    </source>
</evidence>
<sequence length="209" mass="22717">MLPSGAQEKLERGLDALPFAVSAAERAQFVRYLDLLNKWNQVHNLTAVRDAEEQVSRHVLDCLAVLPYIEDAATLADIGSGAGLPALMLAIMRPQLAVTALESNGKKAAFIREAVRVLALANVQVVAQRVEDWQAPPQAVIISRALAAADRFIALTAHLGDANSRWLLMKGREVETLTVSGFAIHAVYPLAVPLLAGERTLLDIRRERA</sequence>
<evidence type="ECO:0000256" key="4">
    <source>
        <dbReference type="ARBA" id="ARBA00022679"/>
    </source>
</evidence>
<dbReference type="Pfam" id="PF02527">
    <property type="entry name" value="GidB"/>
    <property type="match status" value="1"/>
</dbReference>
<comment type="catalytic activity">
    <reaction evidence="6">
        <text>guanosine(527) in 16S rRNA + S-adenosyl-L-methionine = N(7)-methylguanosine(527) in 16S rRNA + S-adenosyl-L-homocysteine</text>
        <dbReference type="Rhea" id="RHEA:42732"/>
        <dbReference type="Rhea" id="RHEA-COMP:10209"/>
        <dbReference type="Rhea" id="RHEA-COMP:10210"/>
        <dbReference type="ChEBI" id="CHEBI:57856"/>
        <dbReference type="ChEBI" id="CHEBI:59789"/>
        <dbReference type="ChEBI" id="CHEBI:74269"/>
        <dbReference type="ChEBI" id="CHEBI:74480"/>
        <dbReference type="EC" id="2.1.1.170"/>
    </reaction>
</comment>
<dbReference type="PIRSF" id="PIRSF003078">
    <property type="entry name" value="GidB"/>
    <property type="match status" value="1"/>
</dbReference>
<comment type="subcellular location">
    <subcellularLocation>
        <location evidence="6">Cytoplasm</location>
    </subcellularLocation>
</comment>
<reference evidence="8" key="1">
    <citation type="submission" date="2016-04" db="EMBL/GenBank/DDBJ databases">
        <authorList>
            <person name="Tagini F."/>
        </authorList>
    </citation>
    <scope>NUCLEOTIDE SEQUENCE [LARGE SCALE GENOMIC DNA]</scope>
    <source>
        <strain evidence="8">CHUV0807</strain>
    </source>
</reference>
<dbReference type="SUPFAM" id="SSF53335">
    <property type="entry name" value="S-adenosyl-L-methionine-dependent methyltransferases"/>
    <property type="match status" value="1"/>
</dbReference>
<dbReference type="PANTHER" id="PTHR31760">
    <property type="entry name" value="S-ADENOSYL-L-METHIONINE-DEPENDENT METHYLTRANSFERASES SUPERFAMILY PROTEIN"/>
    <property type="match status" value="1"/>
</dbReference>
<dbReference type="HAMAP" id="MF_00074">
    <property type="entry name" value="16SrRNA_methyltr_G"/>
    <property type="match status" value="1"/>
</dbReference>
<feature type="binding site" evidence="6">
    <location>
        <position position="79"/>
    </location>
    <ligand>
        <name>S-adenosyl-L-methionine</name>
        <dbReference type="ChEBI" id="CHEBI:59789"/>
    </ligand>
</feature>
<feature type="binding site" evidence="6">
    <location>
        <position position="84"/>
    </location>
    <ligand>
        <name>S-adenosyl-L-methionine</name>
        <dbReference type="ChEBI" id="CHEBI:59789"/>
    </ligand>
</feature>
<evidence type="ECO:0000313" key="8">
    <source>
        <dbReference type="Proteomes" id="UP000190837"/>
    </source>
</evidence>
<feature type="binding site" evidence="6">
    <location>
        <begin position="130"/>
        <end position="131"/>
    </location>
    <ligand>
        <name>S-adenosyl-L-methionine</name>
        <dbReference type="ChEBI" id="CHEBI:59789"/>
    </ligand>
</feature>
<protein>
    <recommendedName>
        <fullName evidence="6">Ribosomal RNA small subunit methyltransferase G</fullName>
        <ecNumber evidence="6">2.1.1.170</ecNumber>
    </recommendedName>
    <alternativeName>
        <fullName evidence="6">16S rRNA 7-methylguanosine methyltransferase</fullName>
        <shortName evidence="6">16S rRNA m7G methyltransferase</shortName>
    </alternativeName>
</protein>
<name>A0A1C3H3D3_9GAMM</name>
<evidence type="ECO:0000256" key="3">
    <source>
        <dbReference type="ARBA" id="ARBA00022603"/>
    </source>
</evidence>
<evidence type="ECO:0000256" key="2">
    <source>
        <dbReference type="ARBA" id="ARBA00022552"/>
    </source>
</evidence>
<accession>A0A1C3H3D3</accession>
<dbReference type="GO" id="GO:0070043">
    <property type="term" value="F:rRNA (guanine-N7-)-methyltransferase activity"/>
    <property type="evidence" value="ECO:0007669"/>
    <property type="project" value="UniProtKB-UniRule"/>
</dbReference>